<reference evidence="1 2" key="1">
    <citation type="submission" date="2022-09" db="EMBL/GenBank/DDBJ databases">
        <authorList>
            <person name="Palmer J.M."/>
        </authorList>
    </citation>
    <scope>NUCLEOTIDE SEQUENCE [LARGE SCALE GENOMIC DNA]</scope>
    <source>
        <strain evidence="1 2">DSM 7382</strain>
    </source>
</reference>
<keyword evidence="2" id="KW-1185">Reference proteome</keyword>
<dbReference type="PANTHER" id="PTHR16469:SF51">
    <property type="entry name" value="TRANSCRIPTION FACTOR TAU 55 KDA SUBUNIT"/>
    <property type="match status" value="1"/>
</dbReference>
<dbReference type="EMBL" id="JASBNA010000002">
    <property type="protein sequence ID" value="KAK7694608.1"/>
    <property type="molecule type" value="Genomic_DNA"/>
</dbReference>
<evidence type="ECO:0008006" key="3">
    <source>
        <dbReference type="Google" id="ProtNLM"/>
    </source>
</evidence>
<evidence type="ECO:0000313" key="2">
    <source>
        <dbReference type="Proteomes" id="UP001385951"/>
    </source>
</evidence>
<dbReference type="Proteomes" id="UP001385951">
    <property type="component" value="Unassembled WGS sequence"/>
</dbReference>
<dbReference type="AlphaFoldDB" id="A0AAW0GVQ8"/>
<sequence length="287" mass="32178">MGVETIYIARHGYRLNWVTTTWKSVTGLPRDPPLAAFGITQAEELGQYFLSLPPDERPTAIFSSPYYRCLQTSKPVSVTLGVPIYVEHGLSEWYSHVVPGSGLHPRPGSASALKTYFSEIDAETWQSVFYSSRKGEDVEEVHDRAGQAANALVQVLERKFPNQHKRILFVTHAATAIALARELIGNRELSLRVGCCTLSEFQRKPDATEFIGGWEAKRLADGAHLKEGASRDWGFEDITVADGRLLMILVNPVLRMRSMNLLDVRSRCSLTHACRTEQYQFIDVNPI</sequence>
<name>A0AAW0GVQ8_9APHY</name>
<dbReference type="InterPro" id="IPR029033">
    <property type="entry name" value="His_PPase_superfam"/>
</dbReference>
<dbReference type="PANTHER" id="PTHR16469">
    <property type="entry name" value="UBIQUITIN-ASSOCIATED AND SH3 DOMAIN-CONTAINING BA-RELATED"/>
    <property type="match status" value="1"/>
</dbReference>
<dbReference type="SMART" id="SM00855">
    <property type="entry name" value="PGAM"/>
    <property type="match status" value="1"/>
</dbReference>
<protein>
    <recommendedName>
        <fullName evidence="3">Phosphoglycerate mutase-like protein</fullName>
    </recommendedName>
</protein>
<dbReference type="InterPro" id="IPR013078">
    <property type="entry name" value="His_Pase_superF_clade-1"/>
</dbReference>
<dbReference type="SUPFAM" id="SSF53254">
    <property type="entry name" value="Phosphoglycerate mutase-like"/>
    <property type="match status" value="1"/>
</dbReference>
<comment type="caution">
    <text evidence="1">The sequence shown here is derived from an EMBL/GenBank/DDBJ whole genome shotgun (WGS) entry which is preliminary data.</text>
</comment>
<dbReference type="Pfam" id="PF00300">
    <property type="entry name" value="His_Phos_1"/>
    <property type="match status" value="1"/>
</dbReference>
<dbReference type="InterPro" id="IPR051710">
    <property type="entry name" value="Phosphatase_SH3-domain"/>
</dbReference>
<proteinExistence type="predicted"/>
<dbReference type="CDD" id="cd07067">
    <property type="entry name" value="HP_PGM_like"/>
    <property type="match status" value="1"/>
</dbReference>
<evidence type="ECO:0000313" key="1">
    <source>
        <dbReference type="EMBL" id="KAK7694608.1"/>
    </source>
</evidence>
<accession>A0AAW0GVQ8</accession>
<gene>
    <name evidence="1" type="ORF">QCA50_001794</name>
</gene>
<dbReference type="Gene3D" id="3.40.50.1240">
    <property type="entry name" value="Phosphoglycerate mutase-like"/>
    <property type="match status" value="1"/>
</dbReference>
<organism evidence="1 2">
    <name type="scientific">Cerrena zonata</name>
    <dbReference type="NCBI Taxonomy" id="2478898"/>
    <lineage>
        <taxon>Eukaryota</taxon>
        <taxon>Fungi</taxon>
        <taxon>Dikarya</taxon>
        <taxon>Basidiomycota</taxon>
        <taxon>Agaricomycotina</taxon>
        <taxon>Agaricomycetes</taxon>
        <taxon>Polyporales</taxon>
        <taxon>Cerrenaceae</taxon>
        <taxon>Cerrena</taxon>
    </lineage>
</organism>